<proteinExistence type="predicted"/>
<evidence type="ECO:0000313" key="1">
    <source>
        <dbReference type="EMBL" id="GIY43130.1"/>
    </source>
</evidence>
<organism evidence="1 2">
    <name type="scientific">Caerostris darwini</name>
    <dbReference type="NCBI Taxonomy" id="1538125"/>
    <lineage>
        <taxon>Eukaryota</taxon>
        <taxon>Metazoa</taxon>
        <taxon>Ecdysozoa</taxon>
        <taxon>Arthropoda</taxon>
        <taxon>Chelicerata</taxon>
        <taxon>Arachnida</taxon>
        <taxon>Araneae</taxon>
        <taxon>Araneomorphae</taxon>
        <taxon>Entelegynae</taxon>
        <taxon>Araneoidea</taxon>
        <taxon>Araneidae</taxon>
        <taxon>Caerostris</taxon>
    </lineage>
</organism>
<dbReference type="Proteomes" id="UP001054837">
    <property type="component" value="Unassembled WGS sequence"/>
</dbReference>
<reference evidence="1 2" key="1">
    <citation type="submission" date="2021-06" db="EMBL/GenBank/DDBJ databases">
        <title>Caerostris darwini draft genome.</title>
        <authorList>
            <person name="Kono N."/>
            <person name="Arakawa K."/>
        </authorList>
    </citation>
    <scope>NUCLEOTIDE SEQUENCE [LARGE SCALE GENOMIC DNA]</scope>
</reference>
<protein>
    <recommendedName>
        <fullName evidence="3">C2H2-type domain-containing protein</fullName>
    </recommendedName>
</protein>
<name>A0AAV4TEE2_9ARAC</name>
<evidence type="ECO:0000313" key="2">
    <source>
        <dbReference type="Proteomes" id="UP001054837"/>
    </source>
</evidence>
<keyword evidence="2" id="KW-1185">Reference proteome</keyword>
<sequence>MDSDNTTRTEAGTQVTLKRLFMYSGTTIDLGIRPSWCGCCASLESEEQFQSRLFACEGCGHISLTEKGLRLHRLLVHKEGRLFERTLDANGRPLNYFGELPVLSPKPTSKQLRIKNWDEEDL</sequence>
<gene>
    <name evidence="1" type="ORF">CDAR_492891</name>
</gene>
<dbReference type="EMBL" id="BPLQ01009301">
    <property type="protein sequence ID" value="GIY43130.1"/>
    <property type="molecule type" value="Genomic_DNA"/>
</dbReference>
<evidence type="ECO:0008006" key="3">
    <source>
        <dbReference type="Google" id="ProtNLM"/>
    </source>
</evidence>
<dbReference type="AlphaFoldDB" id="A0AAV4TEE2"/>
<comment type="caution">
    <text evidence="1">The sequence shown here is derived from an EMBL/GenBank/DDBJ whole genome shotgun (WGS) entry which is preliminary data.</text>
</comment>
<accession>A0AAV4TEE2</accession>